<comment type="caution">
    <text evidence="1">The sequence shown here is derived from an EMBL/GenBank/DDBJ whole genome shotgun (WGS) entry which is preliminary data.</text>
</comment>
<proteinExistence type="predicted"/>
<reference evidence="1 2" key="1">
    <citation type="journal article" date="2013" name="Curr. Biol.">
        <title>The Genome of the Foraminiferan Reticulomyxa filosa.</title>
        <authorList>
            <person name="Glockner G."/>
            <person name="Hulsmann N."/>
            <person name="Schleicher M."/>
            <person name="Noegel A.A."/>
            <person name="Eichinger L."/>
            <person name="Gallinger C."/>
            <person name="Pawlowski J."/>
            <person name="Sierra R."/>
            <person name="Euteneuer U."/>
            <person name="Pillet L."/>
            <person name="Moustafa A."/>
            <person name="Platzer M."/>
            <person name="Groth M."/>
            <person name="Szafranski K."/>
            <person name="Schliwa M."/>
        </authorList>
    </citation>
    <scope>NUCLEOTIDE SEQUENCE [LARGE SCALE GENOMIC DNA]</scope>
</reference>
<gene>
    <name evidence="1" type="ORF">RFI_30385</name>
</gene>
<accession>X6M0S3</accession>
<protein>
    <submittedName>
        <fullName evidence="1">Uncharacterized protein</fullName>
    </submittedName>
</protein>
<dbReference type="AlphaFoldDB" id="X6M0S3"/>
<sequence length="130" mass="15424">ININIPLFQCSDEMTIESYLESLERLHPKIKNHASNSDELEIIQSLFCDPQERQNAVQTLGQVIVLLVRHINKIQLDERLCNWTETMPFDKEDCNLFNEKNVKLLVKHVGELWHALKYKKTENIYNKHFF</sequence>
<organism evidence="1 2">
    <name type="scientific">Reticulomyxa filosa</name>
    <dbReference type="NCBI Taxonomy" id="46433"/>
    <lineage>
        <taxon>Eukaryota</taxon>
        <taxon>Sar</taxon>
        <taxon>Rhizaria</taxon>
        <taxon>Retaria</taxon>
        <taxon>Foraminifera</taxon>
        <taxon>Monothalamids</taxon>
        <taxon>Reticulomyxidae</taxon>
        <taxon>Reticulomyxa</taxon>
    </lineage>
</organism>
<feature type="non-terminal residue" evidence="1">
    <location>
        <position position="1"/>
    </location>
</feature>
<name>X6M0S3_RETFI</name>
<evidence type="ECO:0000313" key="2">
    <source>
        <dbReference type="Proteomes" id="UP000023152"/>
    </source>
</evidence>
<dbReference type="Proteomes" id="UP000023152">
    <property type="component" value="Unassembled WGS sequence"/>
</dbReference>
<keyword evidence="2" id="KW-1185">Reference proteome</keyword>
<evidence type="ECO:0000313" key="1">
    <source>
        <dbReference type="EMBL" id="ETO07007.1"/>
    </source>
</evidence>
<dbReference type="EMBL" id="ASPP01026612">
    <property type="protein sequence ID" value="ETO07007.1"/>
    <property type="molecule type" value="Genomic_DNA"/>
</dbReference>